<evidence type="ECO:0000313" key="1">
    <source>
        <dbReference type="EMBL" id="VDN33264.1"/>
    </source>
</evidence>
<evidence type="ECO:0000313" key="2">
    <source>
        <dbReference type="Proteomes" id="UP000271889"/>
    </source>
</evidence>
<dbReference type="OrthoDB" id="5858821at2759"/>
<gene>
    <name evidence="1" type="ORF">CGOC_LOCUS12341</name>
</gene>
<dbReference type="AlphaFoldDB" id="A0A3P7MU80"/>
<sequence>MGVHPFEPDPNEAVLAVLYPKFFVDFMKTGQPRPGLRFLI</sequence>
<protein>
    <recommendedName>
        <fullName evidence="3">Carboxylesterase type B domain-containing protein</fullName>
    </recommendedName>
</protein>
<accession>A0A3P7MU80</accession>
<proteinExistence type="predicted"/>
<keyword evidence="2" id="KW-1185">Reference proteome</keyword>
<reference evidence="1 2" key="1">
    <citation type="submission" date="2018-11" db="EMBL/GenBank/DDBJ databases">
        <authorList>
            <consortium name="Pathogen Informatics"/>
        </authorList>
    </citation>
    <scope>NUCLEOTIDE SEQUENCE [LARGE SCALE GENOMIC DNA]</scope>
</reference>
<organism evidence="1 2">
    <name type="scientific">Cylicostephanus goldi</name>
    <name type="common">Nematode worm</name>
    <dbReference type="NCBI Taxonomy" id="71465"/>
    <lineage>
        <taxon>Eukaryota</taxon>
        <taxon>Metazoa</taxon>
        <taxon>Ecdysozoa</taxon>
        <taxon>Nematoda</taxon>
        <taxon>Chromadorea</taxon>
        <taxon>Rhabditida</taxon>
        <taxon>Rhabditina</taxon>
        <taxon>Rhabditomorpha</taxon>
        <taxon>Strongyloidea</taxon>
        <taxon>Strongylidae</taxon>
        <taxon>Cylicostephanus</taxon>
    </lineage>
</organism>
<evidence type="ECO:0008006" key="3">
    <source>
        <dbReference type="Google" id="ProtNLM"/>
    </source>
</evidence>
<name>A0A3P7MU80_CYLGO</name>
<dbReference type="EMBL" id="UYRV01122434">
    <property type="protein sequence ID" value="VDN33264.1"/>
    <property type="molecule type" value="Genomic_DNA"/>
</dbReference>
<dbReference type="Proteomes" id="UP000271889">
    <property type="component" value="Unassembled WGS sequence"/>
</dbReference>